<gene>
    <name evidence="2" type="ORF">QBC35DRAFT_67646</name>
</gene>
<dbReference type="AlphaFoldDB" id="A0AAN6WL27"/>
<dbReference type="Gene3D" id="1.10.405.20">
    <property type="match status" value="1"/>
</dbReference>
<keyword evidence="1" id="KW-0732">Signal</keyword>
<comment type="caution">
    <text evidence="2">The sequence shown here is derived from an EMBL/GenBank/DDBJ whole genome shotgun (WGS) entry which is preliminary data.</text>
</comment>
<name>A0AAN6WL27_9PEZI</name>
<protein>
    <recommendedName>
        <fullName evidence="4">Amine oxidase</fullName>
    </recommendedName>
</protein>
<dbReference type="Gene3D" id="3.50.50.60">
    <property type="entry name" value="FAD/NAD(P)-binding domain"/>
    <property type="match status" value="1"/>
</dbReference>
<organism evidence="2 3">
    <name type="scientific">Podospora australis</name>
    <dbReference type="NCBI Taxonomy" id="1536484"/>
    <lineage>
        <taxon>Eukaryota</taxon>
        <taxon>Fungi</taxon>
        <taxon>Dikarya</taxon>
        <taxon>Ascomycota</taxon>
        <taxon>Pezizomycotina</taxon>
        <taxon>Sordariomycetes</taxon>
        <taxon>Sordariomycetidae</taxon>
        <taxon>Sordariales</taxon>
        <taxon>Podosporaceae</taxon>
        <taxon>Podospora</taxon>
    </lineage>
</organism>
<dbReference type="GO" id="GO:0016491">
    <property type="term" value="F:oxidoreductase activity"/>
    <property type="evidence" value="ECO:0007669"/>
    <property type="project" value="TreeGrafter"/>
</dbReference>
<dbReference type="PANTHER" id="PTHR42923:SF26">
    <property type="entry name" value="FMN REDUCTASE LOT6, PUTATIVE (AFU_ORTHOLOGUE AFUA_7G06600)-RELATED"/>
    <property type="match status" value="1"/>
</dbReference>
<dbReference type="PANTHER" id="PTHR42923">
    <property type="entry name" value="PROTOPORPHYRINOGEN OXIDASE"/>
    <property type="match status" value="1"/>
</dbReference>
<feature type="chain" id="PRO_5042910084" description="Amine oxidase" evidence="1">
    <location>
        <begin position="23"/>
        <end position="497"/>
    </location>
</feature>
<keyword evidence="3" id="KW-1185">Reference proteome</keyword>
<reference evidence="2" key="1">
    <citation type="journal article" date="2023" name="Mol. Phylogenet. Evol.">
        <title>Genome-scale phylogeny and comparative genomics of the fungal order Sordariales.</title>
        <authorList>
            <person name="Hensen N."/>
            <person name="Bonometti L."/>
            <person name="Westerberg I."/>
            <person name="Brannstrom I.O."/>
            <person name="Guillou S."/>
            <person name="Cros-Aarteil S."/>
            <person name="Calhoun S."/>
            <person name="Haridas S."/>
            <person name="Kuo A."/>
            <person name="Mondo S."/>
            <person name="Pangilinan J."/>
            <person name="Riley R."/>
            <person name="LaButti K."/>
            <person name="Andreopoulos B."/>
            <person name="Lipzen A."/>
            <person name="Chen C."/>
            <person name="Yan M."/>
            <person name="Daum C."/>
            <person name="Ng V."/>
            <person name="Clum A."/>
            <person name="Steindorff A."/>
            <person name="Ohm R.A."/>
            <person name="Martin F."/>
            <person name="Silar P."/>
            <person name="Natvig D.O."/>
            <person name="Lalanne C."/>
            <person name="Gautier V."/>
            <person name="Ament-Velasquez S.L."/>
            <person name="Kruys A."/>
            <person name="Hutchinson M.I."/>
            <person name="Powell A.J."/>
            <person name="Barry K."/>
            <person name="Miller A.N."/>
            <person name="Grigoriev I.V."/>
            <person name="Debuchy R."/>
            <person name="Gladieux P."/>
            <person name="Hiltunen Thoren M."/>
            <person name="Johannesson H."/>
        </authorList>
    </citation>
    <scope>NUCLEOTIDE SEQUENCE</scope>
    <source>
        <strain evidence="2">PSN309</strain>
    </source>
</reference>
<dbReference type="InterPro" id="IPR036188">
    <property type="entry name" value="FAD/NAD-bd_sf"/>
</dbReference>
<evidence type="ECO:0000256" key="1">
    <source>
        <dbReference type="SAM" id="SignalP"/>
    </source>
</evidence>
<evidence type="ECO:0000313" key="2">
    <source>
        <dbReference type="EMBL" id="KAK4184098.1"/>
    </source>
</evidence>
<accession>A0AAN6WL27</accession>
<proteinExistence type="predicted"/>
<sequence>MHWTTRVGVLLCGGLPAAAVAGADSGPGGGNGPGHGQPTTIYRDVVIIGGGASGSYSAVRLREDFNVSVVLVEQDERLGGHVNTFTDPSTGRSFDAGVQNWIDLPGSGVRQFFTRLGVATQPNVRSVLDQVYVDFTTGRKLPNYTPPPNNLRVEALQRYVTAAEQFLPILEPGWWTFPPPSQIPSDLFLPFRDFVKKYNLTAGVPGIFATTGFGMHDMMGGLTLWFMRSFNVNIARVLLGTESSFVPVSRRNQEIYDNILTLLGPSDVLLSSTVVSAQRSASKKGGVTLQVRNSKTGKTTKIVAKKILFTPVPSDQNMAPFDLDKEEKKTLSTFDYSASFVGVISHPSLPLNASILNTPSAAQPANWPAAVPESPYNTRFENYPNSTYFRVIAVGDQTLTEKKAKKLITDALGKMIKAGTLPKTKPAEDAKFHLFMPHGLVSAYASEKALKGGFIQKLQSLQGPKNTWYTGASWGVHLTTNLWVFTDTVLPKLVASL</sequence>
<feature type="signal peptide" evidence="1">
    <location>
        <begin position="1"/>
        <end position="22"/>
    </location>
</feature>
<evidence type="ECO:0008006" key="4">
    <source>
        <dbReference type="Google" id="ProtNLM"/>
    </source>
</evidence>
<evidence type="ECO:0000313" key="3">
    <source>
        <dbReference type="Proteomes" id="UP001302126"/>
    </source>
</evidence>
<dbReference type="EMBL" id="MU864505">
    <property type="protein sequence ID" value="KAK4184098.1"/>
    <property type="molecule type" value="Genomic_DNA"/>
</dbReference>
<dbReference type="InterPro" id="IPR050464">
    <property type="entry name" value="Zeta_carotene_desat/Oxidored"/>
</dbReference>
<dbReference type="SUPFAM" id="SSF51905">
    <property type="entry name" value="FAD/NAD(P)-binding domain"/>
    <property type="match status" value="1"/>
</dbReference>
<dbReference type="Pfam" id="PF13450">
    <property type="entry name" value="NAD_binding_8"/>
    <property type="match status" value="1"/>
</dbReference>
<dbReference type="Gene3D" id="3.30.70.1990">
    <property type="match status" value="1"/>
</dbReference>
<reference evidence="2" key="2">
    <citation type="submission" date="2023-05" db="EMBL/GenBank/DDBJ databases">
        <authorList>
            <consortium name="Lawrence Berkeley National Laboratory"/>
            <person name="Steindorff A."/>
            <person name="Hensen N."/>
            <person name="Bonometti L."/>
            <person name="Westerberg I."/>
            <person name="Brannstrom I.O."/>
            <person name="Guillou S."/>
            <person name="Cros-Aarteil S."/>
            <person name="Calhoun S."/>
            <person name="Haridas S."/>
            <person name="Kuo A."/>
            <person name="Mondo S."/>
            <person name="Pangilinan J."/>
            <person name="Riley R."/>
            <person name="Labutti K."/>
            <person name="Andreopoulos B."/>
            <person name="Lipzen A."/>
            <person name="Chen C."/>
            <person name="Yanf M."/>
            <person name="Daum C."/>
            <person name="Ng V."/>
            <person name="Clum A."/>
            <person name="Ohm R."/>
            <person name="Martin F."/>
            <person name="Silar P."/>
            <person name="Natvig D."/>
            <person name="Lalanne C."/>
            <person name="Gautier V."/>
            <person name="Ament-Velasquez S.L."/>
            <person name="Kruys A."/>
            <person name="Hutchinson M.I."/>
            <person name="Powell A.J."/>
            <person name="Barry K."/>
            <person name="Miller A.N."/>
            <person name="Grigoriev I.V."/>
            <person name="Debuchy R."/>
            <person name="Gladieux P."/>
            <person name="Thoren M.H."/>
            <person name="Johannesson H."/>
        </authorList>
    </citation>
    <scope>NUCLEOTIDE SEQUENCE</scope>
    <source>
        <strain evidence="2">PSN309</strain>
    </source>
</reference>
<dbReference type="Proteomes" id="UP001302126">
    <property type="component" value="Unassembled WGS sequence"/>
</dbReference>